<dbReference type="EMBL" id="OCMT01000002">
    <property type="protein sequence ID" value="SOD15112.1"/>
    <property type="molecule type" value="Genomic_DNA"/>
</dbReference>
<dbReference type="AlphaFoldDB" id="A0A285ZZN6"/>
<evidence type="ECO:0008006" key="3">
    <source>
        <dbReference type="Google" id="ProtNLM"/>
    </source>
</evidence>
<evidence type="ECO:0000313" key="1">
    <source>
        <dbReference type="EMBL" id="SOD15112.1"/>
    </source>
</evidence>
<dbReference type="OrthoDB" id="515110at2"/>
<evidence type="ECO:0000313" key="2">
    <source>
        <dbReference type="Proteomes" id="UP000219281"/>
    </source>
</evidence>
<reference evidence="2" key="1">
    <citation type="submission" date="2017-09" db="EMBL/GenBank/DDBJ databases">
        <authorList>
            <person name="Varghese N."/>
            <person name="Submissions S."/>
        </authorList>
    </citation>
    <scope>NUCLEOTIDE SEQUENCE [LARGE SCALE GENOMIC DNA]</scope>
    <source>
        <strain evidence="2">CGMCC 1.12803</strain>
    </source>
</reference>
<sequence length="231" mass="26580">MSTLQKIQQLYQLPEEANFGFSADEIAALEKSLGLALPVALKHYYLNLGKNESINTSHNQLLKPATEVGFSEDRYLMIFEENQGVVSWGIKEEDLAQENPPVWGNYGTEEEPDWYVEASTTENFFLLMAVYNGTFGGLKYNANFFGEVDPQTVKRIENTWTLVPEISYEKQQVYADDFKEVISVCFDDDQRCSAIFIGTSDQQRFDETLDLIAVDWSYTSYEDEDEEWEED</sequence>
<dbReference type="RefSeq" id="WP_097131591.1">
    <property type="nucleotide sequence ID" value="NZ_OCMT01000002.1"/>
</dbReference>
<proteinExistence type="predicted"/>
<name>A0A285ZZN6_9SPHI</name>
<keyword evidence="2" id="KW-1185">Reference proteome</keyword>
<gene>
    <name evidence="1" type="ORF">SAMN06297358_2087</name>
</gene>
<dbReference type="SUPFAM" id="SSF160631">
    <property type="entry name" value="SMI1/KNR4-like"/>
    <property type="match status" value="1"/>
</dbReference>
<dbReference type="Proteomes" id="UP000219281">
    <property type="component" value="Unassembled WGS sequence"/>
</dbReference>
<dbReference type="InterPro" id="IPR037883">
    <property type="entry name" value="Knr4/Smi1-like_sf"/>
</dbReference>
<protein>
    <recommendedName>
        <fullName evidence="3">Knr4/Smi1-like domain-containing protein</fullName>
    </recommendedName>
</protein>
<organism evidence="1 2">
    <name type="scientific">Pedobacter xixiisoli</name>
    <dbReference type="NCBI Taxonomy" id="1476464"/>
    <lineage>
        <taxon>Bacteria</taxon>
        <taxon>Pseudomonadati</taxon>
        <taxon>Bacteroidota</taxon>
        <taxon>Sphingobacteriia</taxon>
        <taxon>Sphingobacteriales</taxon>
        <taxon>Sphingobacteriaceae</taxon>
        <taxon>Pedobacter</taxon>
    </lineage>
</organism>
<accession>A0A285ZZN6</accession>